<organism evidence="5 6">
    <name type="scientific">Pseudoalteromonas ulvae</name>
    <dbReference type="NCBI Taxonomy" id="107327"/>
    <lineage>
        <taxon>Bacteria</taxon>
        <taxon>Pseudomonadati</taxon>
        <taxon>Pseudomonadota</taxon>
        <taxon>Gammaproteobacteria</taxon>
        <taxon>Alteromonadales</taxon>
        <taxon>Pseudoalteromonadaceae</taxon>
        <taxon>Pseudoalteromonas</taxon>
    </lineage>
</organism>
<dbReference type="GO" id="GO:0008270">
    <property type="term" value="F:zinc ion binding"/>
    <property type="evidence" value="ECO:0007669"/>
    <property type="project" value="UniProtKB-KW"/>
</dbReference>
<protein>
    <recommendedName>
        <fullName evidence="4">RanBP2-type domain-containing protein</fullName>
    </recommendedName>
</protein>
<evidence type="ECO:0000256" key="2">
    <source>
        <dbReference type="ARBA" id="ARBA00022771"/>
    </source>
</evidence>
<reference evidence="5 6" key="1">
    <citation type="submission" date="2017-02" db="EMBL/GenBank/DDBJ databases">
        <title>Pseudoalteromonas ulvae TC14 Genome.</title>
        <authorList>
            <person name="Molmeret M."/>
        </authorList>
    </citation>
    <scope>NUCLEOTIDE SEQUENCE [LARGE SCALE GENOMIC DNA]</scope>
    <source>
        <strain evidence="5">TC14</strain>
    </source>
</reference>
<sequence>MTDLFDWISVYKAENAIEANLIKGLLALSRIDVRFHGEALAGALGDIPHEQTYVSILVMQIKQRQAEKILLEYQSKQSIHDWFCSHCGEKNGAGFEFCWSCQMDKDEKA</sequence>
<dbReference type="AlphaFoldDB" id="A0A244CQ79"/>
<dbReference type="Pfam" id="PF09413">
    <property type="entry name" value="DUF2007"/>
    <property type="match status" value="1"/>
</dbReference>
<feature type="domain" description="RanBP2-type" evidence="4">
    <location>
        <begin position="82"/>
        <end position="101"/>
    </location>
</feature>
<evidence type="ECO:0000259" key="4">
    <source>
        <dbReference type="PROSITE" id="PS01358"/>
    </source>
</evidence>
<comment type="caution">
    <text evidence="5">The sequence shown here is derived from an EMBL/GenBank/DDBJ whole genome shotgun (WGS) entry which is preliminary data.</text>
</comment>
<evidence type="ECO:0000256" key="1">
    <source>
        <dbReference type="ARBA" id="ARBA00022723"/>
    </source>
</evidence>
<dbReference type="InterPro" id="IPR055999">
    <property type="entry name" value="DUF7577"/>
</dbReference>
<keyword evidence="3" id="KW-0862">Zinc</keyword>
<dbReference type="Proteomes" id="UP000194841">
    <property type="component" value="Unassembled WGS sequence"/>
</dbReference>
<dbReference type="RefSeq" id="WP_086744311.1">
    <property type="nucleotide sequence ID" value="NZ_MWPV01000003.1"/>
</dbReference>
<dbReference type="OrthoDB" id="9814654at2"/>
<proteinExistence type="predicted"/>
<keyword evidence="6" id="KW-1185">Reference proteome</keyword>
<dbReference type="PROSITE" id="PS01358">
    <property type="entry name" value="ZF_RANBP2_1"/>
    <property type="match status" value="1"/>
</dbReference>
<dbReference type="InterPro" id="IPR001876">
    <property type="entry name" value="Znf_RanBP2"/>
</dbReference>
<keyword evidence="1" id="KW-0479">Metal-binding</keyword>
<name>A0A244CQ79_PSEDV</name>
<evidence type="ECO:0000256" key="3">
    <source>
        <dbReference type="ARBA" id="ARBA00022833"/>
    </source>
</evidence>
<dbReference type="Pfam" id="PF24463">
    <property type="entry name" value="DUF7577"/>
    <property type="match status" value="1"/>
</dbReference>
<gene>
    <name evidence="5" type="ORF">B1199_11765</name>
</gene>
<evidence type="ECO:0000313" key="6">
    <source>
        <dbReference type="Proteomes" id="UP000194841"/>
    </source>
</evidence>
<keyword evidence="2" id="KW-0863">Zinc-finger</keyword>
<dbReference type="EMBL" id="MWPV01000003">
    <property type="protein sequence ID" value="OUL57728.1"/>
    <property type="molecule type" value="Genomic_DNA"/>
</dbReference>
<evidence type="ECO:0000313" key="5">
    <source>
        <dbReference type="EMBL" id="OUL57728.1"/>
    </source>
</evidence>
<dbReference type="InterPro" id="IPR018551">
    <property type="entry name" value="DUF2007"/>
</dbReference>
<accession>A0A244CQ79</accession>